<keyword evidence="4" id="KW-0045">Antibiotic biosynthesis</keyword>
<evidence type="ECO:0000259" key="6">
    <source>
        <dbReference type="Pfam" id="PF02668"/>
    </source>
</evidence>
<dbReference type="RefSeq" id="WP_055529003.1">
    <property type="nucleotide sequence ID" value="NZ_CP023695.1"/>
</dbReference>
<dbReference type="Gene3D" id="3.60.130.10">
    <property type="entry name" value="Clavaminate synthase-like"/>
    <property type="match status" value="1"/>
</dbReference>
<proteinExistence type="predicted"/>
<accession>A0A5J6H9D1</accession>
<keyword evidence="2" id="KW-0560">Oxidoreductase</keyword>
<dbReference type="SUPFAM" id="SSF51197">
    <property type="entry name" value="Clavaminate synthase-like"/>
    <property type="match status" value="1"/>
</dbReference>
<dbReference type="InterPro" id="IPR050411">
    <property type="entry name" value="AlphaKG_dependent_hydroxylases"/>
</dbReference>
<evidence type="ECO:0000313" key="8">
    <source>
        <dbReference type="Proteomes" id="UP000326553"/>
    </source>
</evidence>
<dbReference type="GO" id="GO:0017000">
    <property type="term" value="P:antibiotic biosynthetic process"/>
    <property type="evidence" value="ECO:0007669"/>
    <property type="project" value="UniProtKB-KW"/>
</dbReference>
<organism evidence="7 8">
    <name type="scientific">Streptomyces alboniger</name>
    <dbReference type="NCBI Taxonomy" id="132473"/>
    <lineage>
        <taxon>Bacteria</taxon>
        <taxon>Bacillati</taxon>
        <taxon>Actinomycetota</taxon>
        <taxon>Actinomycetes</taxon>
        <taxon>Kitasatosporales</taxon>
        <taxon>Streptomycetaceae</taxon>
        <taxon>Streptomyces</taxon>
        <taxon>Streptomyces aurantiacus group</taxon>
    </lineage>
</organism>
<keyword evidence="8" id="KW-1185">Reference proteome</keyword>
<dbReference type="PANTHER" id="PTHR10696:SF56">
    <property type="entry name" value="TAUD_TFDA-LIKE DOMAIN-CONTAINING PROTEIN"/>
    <property type="match status" value="1"/>
</dbReference>
<dbReference type="KEGG" id="salw:CP975_03185"/>
<dbReference type="Proteomes" id="UP000326553">
    <property type="component" value="Chromosome"/>
</dbReference>
<gene>
    <name evidence="7" type="ORF">CP975_03185</name>
</gene>
<dbReference type="GO" id="GO:0051213">
    <property type="term" value="F:dioxygenase activity"/>
    <property type="evidence" value="ECO:0007669"/>
    <property type="project" value="UniProtKB-KW"/>
</dbReference>
<sequence length="346" mass="39204">MHTKGRLKIGSASPIGTRDMLSSEVAPDSDGLLKIVRPQGPQLTASEIIRDRREEFAADLHQHGALLFRGFGTAGPDDFNEAVRAFSGDLLEYSHRSTPRTRLEGGIYTSTEYPPDQVIPLHNELSWTHTAPRYLWFCCLEPARRDGATPIADTRKILRLLPDGLKEKFARHGILYVRNYYPDMDLPWQEVFNTDSKAEVEAYCAQQGMEWEWVGDDHLRTRQLCHAVVKNPQTQELSWFNQAHLFHHTRVGAEGAASLMAMFGKDNLPRNTYLGNGEDITDEDLAAIRAAYDQALYRFPWEAGDMLLVDNLSCAHARDTYEGPRRVIVAMTDSVDCRAIRTEETR</sequence>
<evidence type="ECO:0000256" key="4">
    <source>
        <dbReference type="ARBA" id="ARBA00023194"/>
    </source>
</evidence>
<dbReference type="EMBL" id="CP023695">
    <property type="protein sequence ID" value="QEV16639.1"/>
    <property type="molecule type" value="Genomic_DNA"/>
</dbReference>
<evidence type="ECO:0000313" key="7">
    <source>
        <dbReference type="EMBL" id="QEV16639.1"/>
    </source>
</evidence>
<dbReference type="Pfam" id="PF02668">
    <property type="entry name" value="TauD"/>
    <property type="match status" value="1"/>
</dbReference>
<dbReference type="OrthoDB" id="9769888at2"/>
<comment type="cofactor">
    <cofactor evidence="1">
        <name>Fe(2+)</name>
        <dbReference type="ChEBI" id="CHEBI:29033"/>
    </cofactor>
</comment>
<reference evidence="7 8" key="1">
    <citation type="submission" date="2017-09" db="EMBL/GenBank/DDBJ databases">
        <authorList>
            <person name="Lee N."/>
            <person name="Cho B.-K."/>
        </authorList>
    </citation>
    <scope>NUCLEOTIDE SEQUENCE [LARGE SCALE GENOMIC DNA]</scope>
    <source>
        <strain evidence="7 8">ATCC 12461</strain>
    </source>
</reference>
<dbReference type="InterPro" id="IPR003819">
    <property type="entry name" value="TauD/TfdA-like"/>
</dbReference>
<keyword evidence="3" id="KW-0408">Iron</keyword>
<protein>
    <submittedName>
        <fullName evidence="7">TauD/TfdA family dioxygenase</fullName>
    </submittedName>
</protein>
<name>A0A5J6H9D1_STRAD</name>
<feature type="domain" description="TauD/TfdA-like" evidence="6">
    <location>
        <begin position="48"/>
        <end position="330"/>
    </location>
</feature>
<keyword evidence="7" id="KW-0223">Dioxygenase</keyword>
<evidence type="ECO:0000256" key="2">
    <source>
        <dbReference type="ARBA" id="ARBA00023002"/>
    </source>
</evidence>
<evidence type="ECO:0000256" key="3">
    <source>
        <dbReference type="ARBA" id="ARBA00023004"/>
    </source>
</evidence>
<feature type="region of interest" description="Disordered" evidence="5">
    <location>
        <begin position="1"/>
        <end position="20"/>
    </location>
</feature>
<dbReference type="AlphaFoldDB" id="A0A5J6H9D1"/>
<dbReference type="PANTHER" id="PTHR10696">
    <property type="entry name" value="GAMMA-BUTYROBETAINE HYDROXYLASE-RELATED"/>
    <property type="match status" value="1"/>
</dbReference>
<dbReference type="InterPro" id="IPR042098">
    <property type="entry name" value="TauD-like_sf"/>
</dbReference>
<evidence type="ECO:0000256" key="1">
    <source>
        <dbReference type="ARBA" id="ARBA00001954"/>
    </source>
</evidence>
<evidence type="ECO:0000256" key="5">
    <source>
        <dbReference type="SAM" id="MobiDB-lite"/>
    </source>
</evidence>